<gene>
    <name evidence="6" type="ordered locus">Rru_A0226</name>
</gene>
<feature type="transmembrane region" description="Helical" evidence="4">
    <location>
        <begin position="74"/>
        <end position="92"/>
    </location>
</feature>
<feature type="transmembrane region" description="Helical" evidence="4">
    <location>
        <begin position="204"/>
        <end position="225"/>
    </location>
</feature>
<dbReference type="RefSeq" id="WP_011387979.1">
    <property type="nucleotide sequence ID" value="NC_007643.1"/>
</dbReference>
<dbReference type="PANTHER" id="PTHR23521">
    <property type="entry name" value="TRANSPORTER MFS SUPERFAMILY"/>
    <property type="match status" value="1"/>
</dbReference>
<dbReference type="PANTHER" id="PTHR23521:SF3">
    <property type="entry name" value="MFS TRANSPORTER"/>
    <property type="match status" value="1"/>
</dbReference>
<feature type="transmembrane region" description="Helical" evidence="4">
    <location>
        <begin position="12"/>
        <end position="34"/>
    </location>
</feature>
<reference evidence="6 7" key="1">
    <citation type="journal article" date="2011" name="Stand. Genomic Sci.">
        <title>Complete genome sequence of Rhodospirillum rubrum type strain (S1).</title>
        <authorList>
            <person name="Munk A.C."/>
            <person name="Copeland A."/>
            <person name="Lucas S."/>
            <person name="Lapidus A."/>
            <person name="Del Rio T.G."/>
            <person name="Barry K."/>
            <person name="Detter J.C."/>
            <person name="Hammon N."/>
            <person name="Israni S."/>
            <person name="Pitluck S."/>
            <person name="Brettin T."/>
            <person name="Bruce D."/>
            <person name="Han C."/>
            <person name="Tapia R."/>
            <person name="Gilna P."/>
            <person name="Schmutz J."/>
            <person name="Larimer F."/>
            <person name="Land M."/>
            <person name="Kyrpides N.C."/>
            <person name="Mavromatis K."/>
            <person name="Richardson P."/>
            <person name="Rohde M."/>
            <person name="Goker M."/>
            <person name="Klenk H.P."/>
            <person name="Zhang Y."/>
            <person name="Roberts G.P."/>
            <person name="Reslewic S."/>
            <person name="Schwartz D.C."/>
        </authorList>
    </citation>
    <scope>NUCLEOTIDE SEQUENCE [LARGE SCALE GENOMIC DNA]</scope>
    <source>
        <strain evidence="7">ATCC 11170 / ATH 1.1.1 / DSM 467 / LMG 4362 / NCIMB 8255 / S1</strain>
    </source>
</reference>
<dbReference type="Gene3D" id="1.20.1250.20">
    <property type="entry name" value="MFS general substrate transporter like domains"/>
    <property type="match status" value="2"/>
</dbReference>
<keyword evidence="1 4" id="KW-0812">Transmembrane</keyword>
<name>Q2RXW4_RHORT</name>
<evidence type="ECO:0000259" key="5">
    <source>
        <dbReference type="PROSITE" id="PS50850"/>
    </source>
</evidence>
<dbReference type="CDD" id="cd17477">
    <property type="entry name" value="MFS_YcaD_like"/>
    <property type="match status" value="1"/>
</dbReference>
<feature type="transmembrane region" description="Helical" evidence="4">
    <location>
        <begin position="363"/>
        <end position="385"/>
    </location>
</feature>
<dbReference type="GO" id="GO:0005886">
    <property type="term" value="C:plasma membrane"/>
    <property type="evidence" value="ECO:0007669"/>
    <property type="project" value="TreeGrafter"/>
</dbReference>
<dbReference type="HOGENOM" id="CLU_035018_1_1_5"/>
<dbReference type="PATRIC" id="fig|269796.9.peg.279"/>
<feature type="transmembrane region" description="Helical" evidence="4">
    <location>
        <begin position="98"/>
        <end position="119"/>
    </location>
</feature>
<proteinExistence type="predicted"/>
<dbReference type="PhylomeDB" id="Q2RXW4"/>
<organism evidence="6 7">
    <name type="scientific">Rhodospirillum rubrum (strain ATCC 11170 / ATH 1.1.1 / DSM 467 / LMG 4362 / NCIMB 8255 / S1)</name>
    <dbReference type="NCBI Taxonomy" id="269796"/>
    <lineage>
        <taxon>Bacteria</taxon>
        <taxon>Pseudomonadati</taxon>
        <taxon>Pseudomonadota</taxon>
        <taxon>Alphaproteobacteria</taxon>
        <taxon>Rhodospirillales</taxon>
        <taxon>Rhodospirillaceae</taxon>
        <taxon>Rhodospirillum</taxon>
    </lineage>
</organism>
<dbReference type="SUPFAM" id="SSF103473">
    <property type="entry name" value="MFS general substrate transporter"/>
    <property type="match status" value="1"/>
</dbReference>
<evidence type="ECO:0000256" key="3">
    <source>
        <dbReference type="ARBA" id="ARBA00023136"/>
    </source>
</evidence>
<feature type="transmembrane region" description="Helical" evidence="4">
    <location>
        <begin position="131"/>
        <end position="153"/>
    </location>
</feature>
<dbReference type="InterPro" id="IPR011701">
    <property type="entry name" value="MFS"/>
</dbReference>
<dbReference type="EnsemblBacteria" id="ABC21031">
    <property type="protein sequence ID" value="ABC21031"/>
    <property type="gene ID" value="Rru_A0226"/>
</dbReference>
<dbReference type="Pfam" id="PF07690">
    <property type="entry name" value="MFS_1"/>
    <property type="match status" value="2"/>
</dbReference>
<dbReference type="eggNOG" id="COG2814">
    <property type="taxonomic scope" value="Bacteria"/>
</dbReference>
<sequence length="446" mass="46401">MFGVLASVSPLVGGVGVLLLGGALLNTLLGVRLADMGVGATVSALVMAAYYAGLIGGALGSAKLLGRIGHIRSFAALAALFSAATLAHAFLVDPWSWAVLRLIEGFSMAGLITCTESWLNMRATERTRGTIFSVYMIATYFSQGIAQFLLTFGDSAAGETGGFRLYALVAILTTLSLVPIAVTRMPAPEQIDTTSLSLRKLYKISPTGVFGCLTSGMTLGSFYSLGPLFAREIGFDLAQVATFMSAVIIGGLILQWPLGRLSDRFDRRLIIIGACLAVAVTCLALGFGQLSGLPLASGSIHQAFLGVSVLFGALVATLYPVSVAIANDRLAPAEMVAASGGLLFSYSLGAMIGPLIASSVMEGVGPGGLFLCSAAIATLMALYTLRRIRLRDPAPEDERVPFQIVTNPLPMASAGVDVRSDIDDRQMSFAFSDSATTAAPPHSEAA</sequence>
<dbReference type="AlphaFoldDB" id="Q2RXW4"/>
<evidence type="ECO:0000256" key="4">
    <source>
        <dbReference type="SAM" id="Phobius"/>
    </source>
</evidence>
<feature type="transmembrane region" description="Helical" evidence="4">
    <location>
        <begin position="165"/>
        <end position="183"/>
    </location>
</feature>
<keyword evidence="3 4" id="KW-0472">Membrane</keyword>
<dbReference type="KEGG" id="rru:Rru_A0226"/>
<keyword evidence="7" id="KW-1185">Reference proteome</keyword>
<feature type="transmembrane region" description="Helical" evidence="4">
    <location>
        <begin position="269"/>
        <end position="288"/>
    </location>
</feature>
<feature type="transmembrane region" description="Helical" evidence="4">
    <location>
        <begin position="335"/>
        <end position="357"/>
    </location>
</feature>
<dbReference type="PROSITE" id="PS50850">
    <property type="entry name" value="MFS"/>
    <property type="match status" value="1"/>
</dbReference>
<dbReference type="InterPro" id="IPR020846">
    <property type="entry name" value="MFS_dom"/>
</dbReference>
<dbReference type="Proteomes" id="UP000001929">
    <property type="component" value="Chromosome"/>
</dbReference>
<keyword evidence="2 4" id="KW-1133">Transmembrane helix</keyword>
<feature type="transmembrane region" description="Helical" evidence="4">
    <location>
        <begin position="300"/>
        <end position="323"/>
    </location>
</feature>
<dbReference type="InterPro" id="IPR047200">
    <property type="entry name" value="MFS_YcaD-like"/>
</dbReference>
<evidence type="ECO:0000313" key="6">
    <source>
        <dbReference type="EMBL" id="ABC21031.1"/>
    </source>
</evidence>
<feature type="transmembrane region" description="Helical" evidence="4">
    <location>
        <begin position="40"/>
        <end position="62"/>
    </location>
</feature>
<dbReference type="STRING" id="269796.Rru_A0226"/>
<protein>
    <submittedName>
        <fullName evidence="6">Major facilitator superfamily MFS_1</fullName>
    </submittedName>
</protein>
<feature type="domain" description="Major facilitator superfamily (MFS) profile" evidence="5">
    <location>
        <begin position="2"/>
        <end position="392"/>
    </location>
</feature>
<dbReference type="InterPro" id="IPR036259">
    <property type="entry name" value="MFS_trans_sf"/>
</dbReference>
<evidence type="ECO:0000256" key="1">
    <source>
        <dbReference type="ARBA" id="ARBA00022692"/>
    </source>
</evidence>
<accession>Q2RXW4</accession>
<evidence type="ECO:0000313" key="7">
    <source>
        <dbReference type="Proteomes" id="UP000001929"/>
    </source>
</evidence>
<dbReference type="GO" id="GO:0022857">
    <property type="term" value="F:transmembrane transporter activity"/>
    <property type="evidence" value="ECO:0007669"/>
    <property type="project" value="InterPro"/>
</dbReference>
<dbReference type="EMBL" id="CP000230">
    <property type="protein sequence ID" value="ABC21031.1"/>
    <property type="molecule type" value="Genomic_DNA"/>
</dbReference>
<evidence type="ECO:0000256" key="2">
    <source>
        <dbReference type="ARBA" id="ARBA00022989"/>
    </source>
</evidence>
<feature type="transmembrane region" description="Helical" evidence="4">
    <location>
        <begin position="237"/>
        <end position="257"/>
    </location>
</feature>